<dbReference type="AlphaFoldDB" id="A0A382DX33"/>
<gene>
    <name evidence="1" type="ORF">METZ01_LOCUS195506</name>
</gene>
<accession>A0A382DX33</accession>
<name>A0A382DX33_9ZZZZ</name>
<protein>
    <submittedName>
        <fullName evidence="1">Uncharacterized protein</fullName>
    </submittedName>
</protein>
<sequence>MKGSGRMLVNFWVRGRCVGRFGRAWATGFW</sequence>
<organism evidence="1">
    <name type="scientific">marine metagenome</name>
    <dbReference type="NCBI Taxonomy" id="408172"/>
    <lineage>
        <taxon>unclassified sequences</taxon>
        <taxon>metagenomes</taxon>
        <taxon>ecological metagenomes</taxon>
    </lineage>
</organism>
<evidence type="ECO:0000313" key="1">
    <source>
        <dbReference type="EMBL" id="SVB42652.1"/>
    </source>
</evidence>
<reference evidence="1" key="1">
    <citation type="submission" date="2018-05" db="EMBL/GenBank/DDBJ databases">
        <authorList>
            <person name="Lanie J.A."/>
            <person name="Ng W.-L."/>
            <person name="Kazmierczak K.M."/>
            <person name="Andrzejewski T.M."/>
            <person name="Davidsen T.M."/>
            <person name="Wayne K.J."/>
            <person name="Tettelin H."/>
            <person name="Glass J.I."/>
            <person name="Rusch D."/>
            <person name="Podicherti R."/>
            <person name="Tsui H.-C.T."/>
            <person name="Winkler M.E."/>
        </authorList>
    </citation>
    <scope>NUCLEOTIDE SEQUENCE</scope>
</reference>
<dbReference type="EMBL" id="UINC01041417">
    <property type="protein sequence ID" value="SVB42652.1"/>
    <property type="molecule type" value="Genomic_DNA"/>
</dbReference>
<proteinExistence type="predicted"/>
<feature type="non-terminal residue" evidence="1">
    <location>
        <position position="30"/>
    </location>
</feature>